<dbReference type="Pfam" id="PF02926">
    <property type="entry name" value="THUMP"/>
    <property type="match status" value="1"/>
</dbReference>
<dbReference type="GO" id="GO:0008990">
    <property type="term" value="F:rRNA (guanine-N2-)-methyltransferase activity"/>
    <property type="evidence" value="ECO:0007669"/>
    <property type="project" value="TreeGrafter"/>
</dbReference>
<dbReference type="PANTHER" id="PTHR47313:SF1">
    <property type="entry name" value="RIBOSOMAL RNA LARGE SUBUNIT METHYLTRANSFERASE K_L"/>
    <property type="match status" value="1"/>
</dbReference>
<dbReference type="Proteomes" id="UP000002415">
    <property type="component" value="Chromosome"/>
</dbReference>
<evidence type="ECO:0000313" key="6">
    <source>
        <dbReference type="EMBL" id="ABS60868.1"/>
    </source>
</evidence>
<feature type="domain" description="Ribosomal RNA large subunit methyltransferase K/L-like methyltransferase" evidence="3">
    <location>
        <begin position="176"/>
        <end position="323"/>
    </location>
</feature>
<dbReference type="GO" id="GO:0070043">
    <property type="term" value="F:rRNA (guanine-N7-)-methyltransferase activity"/>
    <property type="evidence" value="ECO:0007669"/>
    <property type="project" value="TreeGrafter"/>
</dbReference>
<organism evidence="6 7">
    <name type="scientific">Fervidobacterium nodosum (strain ATCC 35602 / DSM 5306 / Rt17-B1)</name>
    <dbReference type="NCBI Taxonomy" id="381764"/>
    <lineage>
        <taxon>Bacteria</taxon>
        <taxon>Thermotogati</taxon>
        <taxon>Thermotogota</taxon>
        <taxon>Thermotogae</taxon>
        <taxon>Thermotogales</taxon>
        <taxon>Fervidobacteriaceae</taxon>
        <taxon>Fervidobacterium</taxon>
    </lineage>
</organism>
<feature type="domain" description="RlmL ferredoxin-like" evidence="5">
    <location>
        <begin position="22"/>
        <end position="76"/>
    </location>
</feature>
<evidence type="ECO:0000256" key="1">
    <source>
        <dbReference type="ARBA" id="ARBA00022603"/>
    </source>
</evidence>
<dbReference type="STRING" id="381764.Fnod_1018"/>
<reference evidence="6 7" key="1">
    <citation type="submission" date="2007-07" db="EMBL/GenBank/DDBJ databases">
        <title>Complete sequence of Fervidobacterium nodosum Rt17-B1.</title>
        <authorList>
            <consortium name="US DOE Joint Genome Institute"/>
            <person name="Copeland A."/>
            <person name="Lucas S."/>
            <person name="Lapidus A."/>
            <person name="Barry K."/>
            <person name="Glavina del Rio T."/>
            <person name="Dalin E."/>
            <person name="Tice H."/>
            <person name="Pitluck S."/>
            <person name="Saunders E."/>
            <person name="Brettin T."/>
            <person name="Bruce D."/>
            <person name="Detter J.C."/>
            <person name="Han C."/>
            <person name="Schmutz J."/>
            <person name="Larimer F."/>
            <person name="Land M."/>
            <person name="Hauser L."/>
            <person name="Kyrpides N."/>
            <person name="Mikhailova N."/>
            <person name="Nelson K."/>
            <person name="Gogarten J.P."/>
            <person name="Noll K."/>
            <person name="Richardson P."/>
        </authorList>
    </citation>
    <scope>NUCLEOTIDE SEQUENCE [LARGE SCALE GENOMIC DNA]</scope>
    <source>
        <strain evidence="7">ATCC 35602 / DSM 5306 / Rt17-B1</strain>
    </source>
</reference>
<dbReference type="PROSITE" id="PS01261">
    <property type="entry name" value="UPF0020"/>
    <property type="match status" value="1"/>
</dbReference>
<dbReference type="CDD" id="cd11715">
    <property type="entry name" value="THUMP_AdoMetMT"/>
    <property type="match status" value="1"/>
</dbReference>
<dbReference type="GO" id="GO:0003723">
    <property type="term" value="F:RNA binding"/>
    <property type="evidence" value="ECO:0007669"/>
    <property type="project" value="InterPro"/>
</dbReference>
<proteinExistence type="predicted"/>
<dbReference type="Gene3D" id="3.40.50.150">
    <property type="entry name" value="Vaccinia Virus protein VP39"/>
    <property type="match status" value="1"/>
</dbReference>
<dbReference type="RefSeq" id="WP_011994183.1">
    <property type="nucleotide sequence ID" value="NC_009718.1"/>
</dbReference>
<dbReference type="AlphaFoldDB" id="A7HLT5"/>
<sequence>MKKKNEYIQNILSNNSKMGDTTFVAFCTSGLEGALANELRKNNYKITYSSSGRIFFTADLKDTPSINTKLKAADRIAILISQFFAETFDELYDNILKSGVKDYVEPNAKITIEKIKVTNSKLSATGAIASVVKKAILDNIKGSNETGPEYPFIIILKDDTVYLLLDTTGNIGLHKRGYRIKASKAPIRETIATGVIILSHWNSEIPLFDPFCGSGTIPIEAAILEVPNISRKYVSENWKILKKEWEIIKKNNGKNIKTENKKIYASDVDCQVINIAKENYNRAKKLFNINTNIDFKCTDFRKLPVFNEPAYVISNLPYGQRIEVDILKEIKILREKFPKGKFYLIHPSEDFEKYFGKATKKFKFQNSGIWTYLYMYY</sequence>
<keyword evidence="2" id="KW-0808">Transferase</keyword>
<protein>
    <submittedName>
        <fullName evidence="6">Putative RNA methylase</fullName>
    </submittedName>
</protein>
<reference evidence="6 7" key="2">
    <citation type="journal article" date="2009" name="Proc. Natl. Acad. Sci. U.S.A.">
        <title>On the chimeric nature, thermophilic origin, and phylogenetic placement of the Thermotogales.</title>
        <authorList>
            <person name="Zhaxybayeva O."/>
            <person name="Swithers K.S."/>
            <person name="Lapierre P."/>
            <person name="Fournier G.P."/>
            <person name="Bickhart D.M."/>
            <person name="DeBoy R.T."/>
            <person name="Nelson K.E."/>
            <person name="Nesbo C.L."/>
            <person name="Doolittle W.F."/>
            <person name="Gogarten J.P."/>
            <person name="Noll K.M."/>
        </authorList>
    </citation>
    <scope>NUCLEOTIDE SEQUENCE [LARGE SCALE GENOMIC DNA]</scope>
    <source>
        <strain evidence="7">ATCC 35602 / DSM 5306 / Rt17-B1</strain>
    </source>
</reference>
<keyword evidence="7" id="KW-1185">Reference proteome</keyword>
<evidence type="ECO:0000259" key="4">
    <source>
        <dbReference type="Pfam" id="PF02926"/>
    </source>
</evidence>
<dbReference type="eggNOG" id="COG0116">
    <property type="taxonomic scope" value="Bacteria"/>
</dbReference>
<dbReference type="InterPro" id="IPR000241">
    <property type="entry name" value="RlmKL-like_Mtase"/>
</dbReference>
<dbReference type="SUPFAM" id="SSF53335">
    <property type="entry name" value="S-adenosyl-L-methionine-dependent methyltransferases"/>
    <property type="match status" value="1"/>
</dbReference>
<evidence type="ECO:0000259" key="3">
    <source>
        <dbReference type="Pfam" id="PF01170"/>
    </source>
</evidence>
<dbReference type="InterPro" id="IPR029063">
    <property type="entry name" value="SAM-dependent_MTases_sf"/>
</dbReference>
<evidence type="ECO:0000313" key="7">
    <source>
        <dbReference type="Proteomes" id="UP000002415"/>
    </source>
</evidence>
<dbReference type="KEGG" id="fno:Fnod_1018"/>
<dbReference type="Gene3D" id="3.30.2130.30">
    <property type="match status" value="1"/>
</dbReference>
<dbReference type="EMBL" id="CP000771">
    <property type="protein sequence ID" value="ABS60868.1"/>
    <property type="molecule type" value="Genomic_DNA"/>
</dbReference>
<name>A7HLT5_FERNB</name>
<dbReference type="InterPro" id="IPR053943">
    <property type="entry name" value="RlmKL-like_Mtase_CS"/>
</dbReference>
<keyword evidence="1 6" id="KW-0489">Methyltransferase</keyword>
<dbReference type="OrthoDB" id="9809404at2"/>
<accession>A7HLT5</accession>
<dbReference type="InterPro" id="IPR054170">
    <property type="entry name" value="RlmL_1st"/>
</dbReference>
<evidence type="ECO:0000259" key="5">
    <source>
        <dbReference type="Pfam" id="PF22020"/>
    </source>
</evidence>
<dbReference type="InterPro" id="IPR004114">
    <property type="entry name" value="THUMP_dom"/>
</dbReference>
<dbReference type="Pfam" id="PF01170">
    <property type="entry name" value="UPF0020"/>
    <property type="match status" value="1"/>
</dbReference>
<dbReference type="PANTHER" id="PTHR47313">
    <property type="entry name" value="RIBOSOMAL RNA LARGE SUBUNIT METHYLTRANSFERASE K/L"/>
    <property type="match status" value="1"/>
</dbReference>
<feature type="domain" description="THUMP" evidence="4">
    <location>
        <begin position="86"/>
        <end position="166"/>
    </location>
</feature>
<evidence type="ECO:0000256" key="2">
    <source>
        <dbReference type="ARBA" id="ARBA00022679"/>
    </source>
</evidence>
<dbReference type="HOGENOM" id="CLU_032119_3_1_0"/>
<dbReference type="Pfam" id="PF22020">
    <property type="entry name" value="RlmL_1st"/>
    <property type="match status" value="1"/>
</dbReference>
<gene>
    <name evidence="6" type="ordered locus">Fnod_1018</name>
</gene>